<dbReference type="HOGENOM" id="CLU_135923_0_0_1"/>
<protein>
    <submittedName>
        <fullName evidence="2">Kazal-type proteinase inhibitor 1</fullName>
    </submittedName>
</protein>
<dbReference type="EMBL" id="GG662650">
    <property type="protein sequence ID" value="EAR98641.1"/>
    <property type="molecule type" value="Genomic_DNA"/>
</dbReference>
<keyword evidence="3" id="KW-1185">Reference proteome</keyword>
<feature type="chain" id="PRO_5004201752" evidence="1">
    <location>
        <begin position="18"/>
        <end position="152"/>
    </location>
</feature>
<gene>
    <name evidence="2" type="ORF">TTHERM_00463890</name>
</gene>
<accession>Q23PP4</accession>
<evidence type="ECO:0000256" key="1">
    <source>
        <dbReference type="SAM" id="SignalP"/>
    </source>
</evidence>
<dbReference type="RefSeq" id="XP_001018886.1">
    <property type="nucleotide sequence ID" value="XM_001018886.1"/>
</dbReference>
<dbReference type="GeneID" id="7846717"/>
<dbReference type="OrthoDB" id="301169at2759"/>
<dbReference type="InParanoid" id="Q23PP4"/>
<reference evidence="3" key="1">
    <citation type="journal article" date="2006" name="PLoS Biol.">
        <title>Macronuclear genome sequence of the ciliate Tetrahymena thermophila, a model eukaryote.</title>
        <authorList>
            <person name="Eisen J.A."/>
            <person name="Coyne R.S."/>
            <person name="Wu M."/>
            <person name="Wu D."/>
            <person name="Thiagarajan M."/>
            <person name="Wortman J.R."/>
            <person name="Badger J.H."/>
            <person name="Ren Q."/>
            <person name="Amedeo P."/>
            <person name="Jones K.M."/>
            <person name="Tallon L.J."/>
            <person name="Delcher A.L."/>
            <person name="Salzberg S.L."/>
            <person name="Silva J.C."/>
            <person name="Haas B.J."/>
            <person name="Majoros W.H."/>
            <person name="Farzad M."/>
            <person name="Carlton J.M."/>
            <person name="Smith R.K. Jr."/>
            <person name="Garg J."/>
            <person name="Pearlman R.E."/>
            <person name="Karrer K.M."/>
            <person name="Sun L."/>
            <person name="Manning G."/>
            <person name="Elde N.C."/>
            <person name="Turkewitz A.P."/>
            <person name="Asai D.J."/>
            <person name="Wilkes D.E."/>
            <person name="Wang Y."/>
            <person name="Cai H."/>
            <person name="Collins K."/>
            <person name="Stewart B.A."/>
            <person name="Lee S.R."/>
            <person name="Wilamowska K."/>
            <person name="Weinberg Z."/>
            <person name="Ruzzo W.L."/>
            <person name="Wloga D."/>
            <person name="Gaertig J."/>
            <person name="Frankel J."/>
            <person name="Tsao C.-C."/>
            <person name="Gorovsky M.A."/>
            <person name="Keeling P.J."/>
            <person name="Waller R.F."/>
            <person name="Patron N.J."/>
            <person name="Cherry J.M."/>
            <person name="Stover N.A."/>
            <person name="Krieger C.J."/>
            <person name="del Toro C."/>
            <person name="Ryder H.F."/>
            <person name="Williamson S.C."/>
            <person name="Barbeau R.A."/>
            <person name="Hamilton E.P."/>
            <person name="Orias E."/>
        </authorList>
    </citation>
    <scope>NUCLEOTIDE SEQUENCE [LARGE SCALE GENOMIC DNA]</scope>
    <source>
        <strain evidence="3">SB210</strain>
    </source>
</reference>
<dbReference type="AlphaFoldDB" id="Q23PP4"/>
<sequence length="152" mass="16458">MNKFIIVLAAILAISSAQTFLCEEKDRSANKLCTDIYEPVCAIKQSNLQGGKPLRTTFSSHCNACKDSSVLFVAEGPCEAYPENGTFCHPNSVNNKMCPMIYSPVCGIVHNLFMLCQGGPCVQTFGNGCQACTGGSFFYTPGKCLSKFDQDQ</sequence>
<dbReference type="Gene3D" id="3.30.60.30">
    <property type="match status" value="1"/>
</dbReference>
<dbReference type="KEGG" id="tet:TTHERM_00463890"/>
<evidence type="ECO:0000313" key="2">
    <source>
        <dbReference type="EMBL" id="EAR98641.1"/>
    </source>
</evidence>
<dbReference type="Proteomes" id="UP000009168">
    <property type="component" value="Unassembled WGS sequence"/>
</dbReference>
<evidence type="ECO:0000313" key="3">
    <source>
        <dbReference type="Proteomes" id="UP000009168"/>
    </source>
</evidence>
<keyword evidence="1" id="KW-0732">Signal</keyword>
<feature type="signal peptide" evidence="1">
    <location>
        <begin position="1"/>
        <end position="17"/>
    </location>
</feature>
<name>Q23PP4_TETTS</name>
<organism evidence="2 3">
    <name type="scientific">Tetrahymena thermophila (strain SB210)</name>
    <dbReference type="NCBI Taxonomy" id="312017"/>
    <lineage>
        <taxon>Eukaryota</taxon>
        <taxon>Sar</taxon>
        <taxon>Alveolata</taxon>
        <taxon>Ciliophora</taxon>
        <taxon>Intramacronucleata</taxon>
        <taxon>Oligohymenophorea</taxon>
        <taxon>Hymenostomatida</taxon>
        <taxon>Tetrahymenina</taxon>
        <taxon>Tetrahymenidae</taxon>
        <taxon>Tetrahymena</taxon>
    </lineage>
</organism>
<proteinExistence type="predicted"/>